<reference evidence="1 2" key="1">
    <citation type="journal article" date="2019" name="Sci. Rep.">
        <title>Comparative genomics of chytrid fungi reveal insights into the obligate biotrophic and pathogenic lifestyle of Synchytrium endobioticum.</title>
        <authorList>
            <person name="van de Vossenberg B.T.L.H."/>
            <person name="Warris S."/>
            <person name="Nguyen H.D.T."/>
            <person name="van Gent-Pelzer M.P.E."/>
            <person name="Joly D.L."/>
            <person name="van de Geest H.C."/>
            <person name="Bonants P.J.M."/>
            <person name="Smith D.S."/>
            <person name="Levesque C.A."/>
            <person name="van der Lee T.A.J."/>
        </authorList>
    </citation>
    <scope>NUCLEOTIDE SEQUENCE [LARGE SCALE GENOMIC DNA]</scope>
    <source>
        <strain evidence="1 2">MB42</strain>
    </source>
</reference>
<sequence length="165" mass="18581">MIMVGVGLYYIITYYIVHNSHFPVYPISTTADLRDDRDPVPIALSVIRRVGDSNSPRGIHGIYRCVFGVATSREEISSFKAHDAYELVERQPWINVIGGKWVFAYKKNEEGQIMKHKARCVAKGFTQSVTGVTGVLSHDNITDRWPVGVRQVELDDVNLRVGCQT</sequence>
<comment type="caution">
    <text evidence="1">The sequence shown here is derived from an EMBL/GenBank/DDBJ whole genome shotgun (WGS) entry which is preliminary data.</text>
</comment>
<dbReference type="EMBL" id="QEAN01000426">
    <property type="protein sequence ID" value="TPX37389.1"/>
    <property type="molecule type" value="Genomic_DNA"/>
</dbReference>
<organism evidence="1 2">
    <name type="scientific">Synchytrium endobioticum</name>
    <dbReference type="NCBI Taxonomy" id="286115"/>
    <lineage>
        <taxon>Eukaryota</taxon>
        <taxon>Fungi</taxon>
        <taxon>Fungi incertae sedis</taxon>
        <taxon>Chytridiomycota</taxon>
        <taxon>Chytridiomycota incertae sedis</taxon>
        <taxon>Chytridiomycetes</taxon>
        <taxon>Synchytriales</taxon>
        <taxon>Synchytriaceae</taxon>
        <taxon>Synchytrium</taxon>
    </lineage>
</organism>
<dbReference type="VEuPathDB" id="FungiDB:SeMB42_g06904"/>
<name>A0A507CDY9_9FUNG</name>
<keyword evidence="1" id="KW-0548">Nucleotidyltransferase</keyword>
<dbReference type="AlphaFoldDB" id="A0A507CDY9"/>
<dbReference type="Proteomes" id="UP000317494">
    <property type="component" value="Unassembled WGS sequence"/>
</dbReference>
<keyword evidence="2" id="KW-1185">Reference proteome</keyword>
<keyword evidence="1" id="KW-0808">Transferase</keyword>
<protein>
    <submittedName>
        <fullName evidence="1">DNA-directed DNA polymerase</fullName>
    </submittedName>
</protein>
<dbReference type="GO" id="GO:0003887">
    <property type="term" value="F:DNA-directed DNA polymerase activity"/>
    <property type="evidence" value="ECO:0007669"/>
    <property type="project" value="UniProtKB-KW"/>
</dbReference>
<keyword evidence="1" id="KW-0239">DNA-directed DNA polymerase</keyword>
<proteinExistence type="predicted"/>
<gene>
    <name evidence="1" type="ORF">SeMB42_g06904</name>
</gene>
<evidence type="ECO:0000313" key="2">
    <source>
        <dbReference type="Proteomes" id="UP000317494"/>
    </source>
</evidence>
<accession>A0A507CDY9</accession>
<evidence type="ECO:0000313" key="1">
    <source>
        <dbReference type="EMBL" id="TPX37389.1"/>
    </source>
</evidence>